<dbReference type="InterPro" id="IPR016162">
    <property type="entry name" value="Ald_DH_N"/>
</dbReference>
<dbReference type="InterPro" id="IPR016163">
    <property type="entry name" value="Ald_DH_C"/>
</dbReference>
<comment type="similarity">
    <text evidence="1 4 7">Belongs to the aldehyde dehydrogenase family.</text>
</comment>
<sequence length="488" mass="52691">MTSNDTFLRLAFNAQHAASRAQTDVPLSLRRERLLRIQAMLARHDQALALAVQADFGVRSAQLTEVADLFLLRAMLAQTLSDLPAWMKPVKVPTPLYLQPSRGFVQCQPLGVVGVISPWNYPLQLSLGPVICALAAGNRVMLKPSELTPATSALLAELIANDFAPQELTVFLGDAKLAAEFSSLPFDHLFFTGSTTVGRLVAQNAAANLTPTTLELGGKSPCIVDLSCDITSAAIKIVHGKLLNAGQTCVAPDYVLLPAGQEAAFSQAFAQAVADMYPRILGNPDYAAIISERHHARLKGLLHQAEAGGARLEAMAVGQTDVTATKYSNDASQASHASHTGQSQMAPVLVFNAPPDCALLTEEIFGPVLPVLTYDTLDEAIQYINARARPLALYWFGQDTQAQDQVLAQTVSGGVCINDTLMHLVHLNLPFGGVGDSGWGSYHGEAGFKRLSHQKSVLVQSRWASGKLLYPPYGQRFDWLIKAFKRWL</sequence>
<accession>A0A6H2HC52</accession>
<dbReference type="RefSeq" id="WP_168922615.1">
    <property type="nucleotide sequence ID" value="NZ_CP051461.1"/>
</dbReference>
<dbReference type="Gene3D" id="3.40.309.10">
    <property type="entry name" value="Aldehyde Dehydrogenase, Chain A, domain 2"/>
    <property type="match status" value="1"/>
</dbReference>
<keyword evidence="2 4" id="KW-0560">Oxidoreductase</keyword>
<evidence type="ECO:0000256" key="6">
    <source>
        <dbReference type="PROSITE-ProRule" id="PRU10007"/>
    </source>
</evidence>
<keyword evidence="3" id="KW-0520">NAD</keyword>
<evidence type="ECO:0000313" key="9">
    <source>
        <dbReference type="EMBL" id="QJC57046.1"/>
    </source>
</evidence>
<organism evidence="9 10">
    <name type="scientific">Polaromonas vacuolata</name>
    <dbReference type="NCBI Taxonomy" id="37448"/>
    <lineage>
        <taxon>Bacteria</taxon>
        <taxon>Pseudomonadati</taxon>
        <taxon>Pseudomonadota</taxon>
        <taxon>Betaproteobacteria</taxon>
        <taxon>Burkholderiales</taxon>
        <taxon>Comamonadaceae</taxon>
        <taxon>Polaromonas</taxon>
    </lineage>
</organism>
<dbReference type="PROSITE" id="PS00687">
    <property type="entry name" value="ALDEHYDE_DEHYDR_GLU"/>
    <property type="match status" value="1"/>
</dbReference>
<dbReference type="PANTHER" id="PTHR43570">
    <property type="entry name" value="ALDEHYDE DEHYDROGENASE"/>
    <property type="match status" value="1"/>
</dbReference>
<dbReference type="InterPro" id="IPR016160">
    <property type="entry name" value="Ald_DH_CS_CYS"/>
</dbReference>
<dbReference type="SUPFAM" id="SSF53720">
    <property type="entry name" value="ALDH-like"/>
    <property type="match status" value="1"/>
</dbReference>
<dbReference type="InterPro" id="IPR016161">
    <property type="entry name" value="Ald_DH/histidinol_DH"/>
</dbReference>
<dbReference type="KEGG" id="pvac:HC248_02360"/>
<dbReference type="GO" id="GO:0006081">
    <property type="term" value="P:aldehyde metabolic process"/>
    <property type="evidence" value="ECO:0007669"/>
    <property type="project" value="InterPro"/>
</dbReference>
<dbReference type="CDD" id="cd07133">
    <property type="entry name" value="ALDH_CALDH_CalB"/>
    <property type="match status" value="1"/>
</dbReference>
<protein>
    <recommendedName>
        <fullName evidence="4">Aldehyde dehydrogenase</fullName>
    </recommendedName>
</protein>
<dbReference type="Pfam" id="PF00171">
    <property type="entry name" value="Aldedh"/>
    <property type="match status" value="1"/>
</dbReference>
<keyword evidence="10" id="KW-1185">Reference proteome</keyword>
<dbReference type="GO" id="GO:0005737">
    <property type="term" value="C:cytoplasm"/>
    <property type="evidence" value="ECO:0007669"/>
    <property type="project" value="TreeGrafter"/>
</dbReference>
<evidence type="ECO:0000256" key="4">
    <source>
        <dbReference type="PIRNR" id="PIRNR036492"/>
    </source>
</evidence>
<evidence type="ECO:0000259" key="8">
    <source>
        <dbReference type="Pfam" id="PF00171"/>
    </source>
</evidence>
<dbReference type="PANTHER" id="PTHR43570:SF20">
    <property type="entry name" value="ALDEHYDE DEHYDROGENASE ALDX-RELATED"/>
    <property type="match status" value="1"/>
</dbReference>
<dbReference type="InterPro" id="IPR015590">
    <property type="entry name" value="Aldehyde_DH_dom"/>
</dbReference>
<proteinExistence type="inferred from homology"/>
<feature type="domain" description="Aldehyde dehydrogenase" evidence="8">
    <location>
        <begin position="11"/>
        <end position="457"/>
    </location>
</feature>
<evidence type="ECO:0000256" key="3">
    <source>
        <dbReference type="ARBA" id="ARBA00023027"/>
    </source>
</evidence>
<name>A0A6H2HC52_9BURK</name>
<dbReference type="AlphaFoldDB" id="A0A6H2HC52"/>
<evidence type="ECO:0000256" key="7">
    <source>
        <dbReference type="RuleBase" id="RU003345"/>
    </source>
</evidence>
<gene>
    <name evidence="9" type="primary">calB</name>
    <name evidence="9" type="ORF">HC248_02360</name>
</gene>
<dbReference type="PROSITE" id="PS00070">
    <property type="entry name" value="ALDEHYDE_DEHYDR_CYS"/>
    <property type="match status" value="1"/>
</dbReference>
<evidence type="ECO:0000313" key="10">
    <source>
        <dbReference type="Proteomes" id="UP000502041"/>
    </source>
</evidence>
<dbReference type="InterPro" id="IPR012394">
    <property type="entry name" value="Aldehyde_DH_NAD(P)"/>
</dbReference>
<evidence type="ECO:0000256" key="5">
    <source>
        <dbReference type="PIRSR" id="PIRSR036492-1"/>
    </source>
</evidence>
<dbReference type="PIRSF" id="PIRSF036492">
    <property type="entry name" value="ALDH"/>
    <property type="match status" value="1"/>
</dbReference>
<dbReference type="GO" id="GO:0004029">
    <property type="term" value="F:aldehyde dehydrogenase (NAD+) activity"/>
    <property type="evidence" value="ECO:0007669"/>
    <property type="project" value="TreeGrafter"/>
</dbReference>
<dbReference type="Proteomes" id="UP000502041">
    <property type="component" value="Chromosome"/>
</dbReference>
<feature type="active site" evidence="5">
    <location>
        <position position="249"/>
    </location>
</feature>
<dbReference type="InterPro" id="IPR029510">
    <property type="entry name" value="Ald_DH_CS_GLU"/>
</dbReference>
<dbReference type="Gene3D" id="3.40.605.10">
    <property type="entry name" value="Aldehyde Dehydrogenase, Chain A, domain 1"/>
    <property type="match status" value="1"/>
</dbReference>
<feature type="active site" evidence="5 6">
    <location>
        <position position="215"/>
    </location>
</feature>
<dbReference type="EMBL" id="CP051461">
    <property type="protein sequence ID" value="QJC57046.1"/>
    <property type="molecule type" value="Genomic_DNA"/>
</dbReference>
<evidence type="ECO:0000256" key="1">
    <source>
        <dbReference type="ARBA" id="ARBA00009986"/>
    </source>
</evidence>
<evidence type="ECO:0000256" key="2">
    <source>
        <dbReference type="ARBA" id="ARBA00023002"/>
    </source>
</evidence>
<reference evidence="9 10" key="1">
    <citation type="submission" date="2020-04" db="EMBL/GenBank/DDBJ databases">
        <title>Complete genome of a Psychrophilic, Marine, Gas Vacuolate Bacterium Polaromonas vacuolata KCTC 22033T.</title>
        <authorList>
            <person name="Hwang K."/>
            <person name="Kim K.M."/>
        </authorList>
    </citation>
    <scope>NUCLEOTIDE SEQUENCE [LARGE SCALE GENOMIC DNA]</scope>
    <source>
        <strain evidence="9 10">KCTC 22033</strain>
    </source>
</reference>